<reference evidence="3 4" key="1">
    <citation type="submission" date="2024-01" db="EMBL/GenBank/DDBJ databases">
        <title>Complete genome of Cladobotryum mycophilum ATHUM6906.</title>
        <authorList>
            <person name="Christinaki A.C."/>
            <person name="Myridakis A.I."/>
            <person name="Kouvelis V.N."/>
        </authorList>
    </citation>
    <scope>NUCLEOTIDE SEQUENCE [LARGE SCALE GENOMIC DNA]</scope>
    <source>
        <strain evidence="3 4">ATHUM6906</strain>
    </source>
</reference>
<evidence type="ECO:0000256" key="1">
    <source>
        <dbReference type="SAM" id="MobiDB-lite"/>
    </source>
</evidence>
<organism evidence="3 4">
    <name type="scientific">Cladobotryum mycophilum</name>
    <dbReference type="NCBI Taxonomy" id="491253"/>
    <lineage>
        <taxon>Eukaryota</taxon>
        <taxon>Fungi</taxon>
        <taxon>Dikarya</taxon>
        <taxon>Ascomycota</taxon>
        <taxon>Pezizomycotina</taxon>
        <taxon>Sordariomycetes</taxon>
        <taxon>Hypocreomycetidae</taxon>
        <taxon>Hypocreales</taxon>
        <taxon>Hypocreaceae</taxon>
        <taxon>Cladobotryum</taxon>
    </lineage>
</organism>
<name>A0ABR0SPH2_9HYPO</name>
<evidence type="ECO:0000313" key="3">
    <source>
        <dbReference type="EMBL" id="KAK5994074.1"/>
    </source>
</evidence>
<accession>A0ABR0SPH2</accession>
<comment type="caution">
    <text evidence="3">The sequence shown here is derived from an EMBL/GenBank/DDBJ whole genome shotgun (WGS) entry which is preliminary data.</text>
</comment>
<sequence length="226" mass="24521">MYNPTLITTASMVKRSSTQELVKLPKFWIIIGLLIGVTLLVAAAIAYDYYIKPNRHQDNRIRDAEEFIRMNRLNRTARINSDGMLEYEEADPWAHWASGSESNLSRVEDFTHGITSHPIANANANATGQATTITRPPPAVTRTTTNDAETMNNGMALAQPNNTDAGATPVTARNGNASTSTTTGITTTTSSPVTKTATTKQTSTQSETIKTPEEAHLKASPRKTST</sequence>
<feature type="compositionally biased region" description="Low complexity" evidence="1">
    <location>
        <begin position="178"/>
        <end position="209"/>
    </location>
</feature>
<feature type="transmembrane region" description="Helical" evidence="2">
    <location>
        <begin position="27"/>
        <end position="50"/>
    </location>
</feature>
<keyword evidence="4" id="KW-1185">Reference proteome</keyword>
<dbReference type="EMBL" id="JAVFKD010000012">
    <property type="protein sequence ID" value="KAK5994074.1"/>
    <property type="molecule type" value="Genomic_DNA"/>
</dbReference>
<evidence type="ECO:0000313" key="4">
    <source>
        <dbReference type="Proteomes" id="UP001338125"/>
    </source>
</evidence>
<dbReference type="Proteomes" id="UP001338125">
    <property type="component" value="Unassembled WGS sequence"/>
</dbReference>
<protein>
    <submittedName>
        <fullName evidence="3">Uncharacterized protein</fullName>
    </submittedName>
</protein>
<proteinExistence type="predicted"/>
<keyword evidence="2" id="KW-1133">Transmembrane helix</keyword>
<evidence type="ECO:0000256" key="2">
    <source>
        <dbReference type="SAM" id="Phobius"/>
    </source>
</evidence>
<keyword evidence="2" id="KW-0812">Transmembrane</keyword>
<keyword evidence="2" id="KW-0472">Membrane</keyword>
<gene>
    <name evidence="3" type="ORF">PT974_07514</name>
</gene>
<feature type="compositionally biased region" description="Polar residues" evidence="1">
    <location>
        <begin position="158"/>
        <end position="177"/>
    </location>
</feature>
<feature type="region of interest" description="Disordered" evidence="1">
    <location>
        <begin position="158"/>
        <end position="226"/>
    </location>
</feature>